<protein>
    <submittedName>
        <fullName evidence="2">Uncharacterized protein</fullName>
    </submittedName>
</protein>
<evidence type="ECO:0000313" key="2">
    <source>
        <dbReference type="EMBL" id="CAK0886119.1"/>
    </source>
</evidence>
<name>A0ABN9WM93_9DINO</name>
<feature type="region of interest" description="Disordered" evidence="1">
    <location>
        <begin position="251"/>
        <end position="292"/>
    </location>
</feature>
<proteinExistence type="predicted"/>
<organism evidence="2 3">
    <name type="scientific">Prorocentrum cordatum</name>
    <dbReference type="NCBI Taxonomy" id="2364126"/>
    <lineage>
        <taxon>Eukaryota</taxon>
        <taxon>Sar</taxon>
        <taxon>Alveolata</taxon>
        <taxon>Dinophyceae</taxon>
        <taxon>Prorocentrales</taxon>
        <taxon>Prorocentraceae</taxon>
        <taxon>Prorocentrum</taxon>
    </lineage>
</organism>
<dbReference type="EMBL" id="CAUYUJ010018760">
    <property type="protein sequence ID" value="CAK0886119.1"/>
    <property type="molecule type" value="Genomic_DNA"/>
</dbReference>
<evidence type="ECO:0000313" key="3">
    <source>
        <dbReference type="Proteomes" id="UP001189429"/>
    </source>
</evidence>
<accession>A0ABN9WM93</accession>
<gene>
    <name evidence="2" type="ORF">PCOR1329_LOCUS67540</name>
</gene>
<comment type="caution">
    <text evidence="2">The sequence shown here is derived from an EMBL/GenBank/DDBJ whole genome shotgun (WGS) entry which is preliminary data.</text>
</comment>
<evidence type="ECO:0000256" key="1">
    <source>
        <dbReference type="SAM" id="MobiDB-lite"/>
    </source>
</evidence>
<reference evidence="2" key="1">
    <citation type="submission" date="2023-10" db="EMBL/GenBank/DDBJ databases">
        <authorList>
            <person name="Chen Y."/>
            <person name="Shah S."/>
            <person name="Dougan E. K."/>
            <person name="Thang M."/>
            <person name="Chan C."/>
        </authorList>
    </citation>
    <scope>NUCLEOTIDE SEQUENCE [LARGE SCALE GENOMIC DNA]</scope>
</reference>
<keyword evidence="3" id="KW-1185">Reference proteome</keyword>
<sequence length="292" mass="32019">MAGRADARSRSPRVFLNYHSQHFGIMPMAADDQIPNPLWTSLWSSERHEPLRNLDRIDISHKLTIIKGKPGCLFCRLCGIFMVETFNGAFATVCPEHPLSYYRRKCLTRLWQGKFPYAVHGETDAANEGRFQGTRRLAAKAAPALLALPAAPPPVPVPAPKAKAAPALEAKPRALLALPAPAPKPPAKPVPFPMQLRVGRPDVLYDLEAMVLPLQPPQLPAKAKPVPFPMQHQIVPKMMFEVLPQLHRQMAQDPLPDIDSDSDAQATNSPSFFSDSSSSRGNAGSASQDGRH</sequence>
<feature type="compositionally biased region" description="Low complexity" evidence="1">
    <location>
        <begin position="268"/>
        <end position="292"/>
    </location>
</feature>
<dbReference type="Proteomes" id="UP001189429">
    <property type="component" value="Unassembled WGS sequence"/>
</dbReference>